<proteinExistence type="predicted"/>
<keyword evidence="2" id="KW-1185">Reference proteome</keyword>
<protein>
    <submittedName>
        <fullName evidence="1">Uncharacterized protein</fullName>
    </submittedName>
</protein>
<dbReference type="Proteomes" id="UP000015105">
    <property type="component" value="Chromosome 2D"/>
</dbReference>
<reference evidence="1" key="5">
    <citation type="journal article" date="2021" name="G3 (Bethesda)">
        <title>Aegilops tauschii genome assembly Aet v5.0 features greater sequence contiguity and improved annotation.</title>
        <authorList>
            <person name="Wang L."/>
            <person name="Zhu T."/>
            <person name="Rodriguez J.C."/>
            <person name="Deal K.R."/>
            <person name="Dubcovsky J."/>
            <person name="McGuire P.E."/>
            <person name="Lux T."/>
            <person name="Spannagl M."/>
            <person name="Mayer K.F.X."/>
            <person name="Baldrich P."/>
            <person name="Meyers B.C."/>
            <person name="Huo N."/>
            <person name="Gu Y.Q."/>
            <person name="Zhou H."/>
            <person name="Devos K.M."/>
            <person name="Bennetzen J.L."/>
            <person name="Unver T."/>
            <person name="Budak H."/>
            <person name="Gulick P.J."/>
            <person name="Galiba G."/>
            <person name="Kalapos B."/>
            <person name="Nelson D.R."/>
            <person name="Li P."/>
            <person name="You F.M."/>
            <person name="Luo M.C."/>
            <person name="Dvorak J."/>
        </authorList>
    </citation>
    <scope>NUCLEOTIDE SEQUENCE [LARGE SCALE GENOMIC DNA]</scope>
    <source>
        <strain evidence="1">cv. AL8/78</strain>
    </source>
</reference>
<reference evidence="1" key="3">
    <citation type="journal article" date="2017" name="Nature">
        <title>Genome sequence of the progenitor of the wheat D genome Aegilops tauschii.</title>
        <authorList>
            <person name="Luo M.C."/>
            <person name="Gu Y.Q."/>
            <person name="Puiu D."/>
            <person name="Wang H."/>
            <person name="Twardziok S.O."/>
            <person name="Deal K.R."/>
            <person name="Huo N."/>
            <person name="Zhu T."/>
            <person name="Wang L."/>
            <person name="Wang Y."/>
            <person name="McGuire P.E."/>
            <person name="Liu S."/>
            <person name="Long H."/>
            <person name="Ramasamy R.K."/>
            <person name="Rodriguez J.C."/>
            <person name="Van S.L."/>
            <person name="Yuan L."/>
            <person name="Wang Z."/>
            <person name="Xia Z."/>
            <person name="Xiao L."/>
            <person name="Anderson O.D."/>
            <person name="Ouyang S."/>
            <person name="Liang Y."/>
            <person name="Zimin A.V."/>
            <person name="Pertea G."/>
            <person name="Qi P."/>
            <person name="Bennetzen J.L."/>
            <person name="Dai X."/>
            <person name="Dawson M.W."/>
            <person name="Muller H.G."/>
            <person name="Kugler K."/>
            <person name="Rivarola-Duarte L."/>
            <person name="Spannagl M."/>
            <person name="Mayer K.F.X."/>
            <person name="Lu F.H."/>
            <person name="Bevan M.W."/>
            <person name="Leroy P."/>
            <person name="Li P."/>
            <person name="You F.M."/>
            <person name="Sun Q."/>
            <person name="Liu Z."/>
            <person name="Lyons E."/>
            <person name="Wicker T."/>
            <person name="Salzberg S.L."/>
            <person name="Devos K.M."/>
            <person name="Dvorak J."/>
        </authorList>
    </citation>
    <scope>NUCLEOTIDE SEQUENCE [LARGE SCALE GENOMIC DNA]</scope>
    <source>
        <strain evidence="1">cv. AL8/78</strain>
    </source>
</reference>
<dbReference type="Gramene" id="AET2Gv20465600.9">
    <property type="protein sequence ID" value="AET2Gv20465600.9"/>
    <property type="gene ID" value="AET2Gv20465600"/>
</dbReference>
<dbReference type="EnsemblPlants" id="AET2Gv20465600.9">
    <property type="protein sequence ID" value="AET2Gv20465600.9"/>
    <property type="gene ID" value="AET2Gv20465600"/>
</dbReference>
<organism evidence="1 2">
    <name type="scientific">Aegilops tauschii subsp. strangulata</name>
    <name type="common">Goatgrass</name>
    <dbReference type="NCBI Taxonomy" id="200361"/>
    <lineage>
        <taxon>Eukaryota</taxon>
        <taxon>Viridiplantae</taxon>
        <taxon>Streptophyta</taxon>
        <taxon>Embryophyta</taxon>
        <taxon>Tracheophyta</taxon>
        <taxon>Spermatophyta</taxon>
        <taxon>Magnoliopsida</taxon>
        <taxon>Liliopsida</taxon>
        <taxon>Poales</taxon>
        <taxon>Poaceae</taxon>
        <taxon>BOP clade</taxon>
        <taxon>Pooideae</taxon>
        <taxon>Triticodae</taxon>
        <taxon>Triticeae</taxon>
        <taxon>Triticinae</taxon>
        <taxon>Aegilops</taxon>
    </lineage>
</organism>
<evidence type="ECO:0000313" key="2">
    <source>
        <dbReference type="Proteomes" id="UP000015105"/>
    </source>
</evidence>
<reference evidence="2" key="1">
    <citation type="journal article" date="2014" name="Science">
        <title>Ancient hybridizations among the ancestral genomes of bread wheat.</title>
        <authorList>
            <consortium name="International Wheat Genome Sequencing Consortium,"/>
            <person name="Marcussen T."/>
            <person name="Sandve S.R."/>
            <person name="Heier L."/>
            <person name="Spannagl M."/>
            <person name="Pfeifer M."/>
            <person name="Jakobsen K.S."/>
            <person name="Wulff B.B."/>
            <person name="Steuernagel B."/>
            <person name="Mayer K.F."/>
            <person name="Olsen O.A."/>
        </authorList>
    </citation>
    <scope>NUCLEOTIDE SEQUENCE [LARGE SCALE GENOMIC DNA]</scope>
    <source>
        <strain evidence="2">cv. AL8/78</strain>
    </source>
</reference>
<sequence>MRFLDNLQFGRCRGGGLSCGLTGEGAHQRSDLVPIGQHIYLRISRLWYQRGGFDDGPVKSIHMVMTDEREIMPTGRCLMRS</sequence>
<name>A0A453BD66_AEGTS</name>
<accession>A0A453BD66</accession>
<reference evidence="1" key="4">
    <citation type="submission" date="2019-03" db="UniProtKB">
        <authorList>
            <consortium name="EnsemblPlants"/>
        </authorList>
    </citation>
    <scope>IDENTIFICATION</scope>
</reference>
<reference evidence="2" key="2">
    <citation type="journal article" date="2017" name="Nat. Plants">
        <title>The Aegilops tauschii genome reveals multiple impacts of transposons.</title>
        <authorList>
            <person name="Zhao G."/>
            <person name="Zou C."/>
            <person name="Li K."/>
            <person name="Wang K."/>
            <person name="Li T."/>
            <person name="Gao L."/>
            <person name="Zhang X."/>
            <person name="Wang H."/>
            <person name="Yang Z."/>
            <person name="Liu X."/>
            <person name="Jiang W."/>
            <person name="Mao L."/>
            <person name="Kong X."/>
            <person name="Jiao Y."/>
            <person name="Jia J."/>
        </authorList>
    </citation>
    <scope>NUCLEOTIDE SEQUENCE [LARGE SCALE GENOMIC DNA]</scope>
    <source>
        <strain evidence="2">cv. AL8/78</strain>
    </source>
</reference>
<dbReference type="AlphaFoldDB" id="A0A453BD66"/>
<evidence type="ECO:0000313" key="1">
    <source>
        <dbReference type="EnsemblPlants" id="AET2Gv20465600.9"/>
    </source>
</evidence>